<dbReference type="EMBL" id="JARJCW010000008">
    <property type="protein sequence ID" value="KAJ7221351.1"/>
    <property type="molecule type" value="Genomic_DNA"/>
</dbReference>
<dbReference type="PANTHER" id="PTHR47332">
    <property type="entry name" value="SET DOMAIN-CONTAINING PROTEIN 5"/>
    <property type="match status" value="1"/>
</dbReference>
<evidence type="ECO:0000313" key="2">
    <source>
        <dbReference type="EMBL" id="KAJ7221351.1"/>
    </source>
</evidence>
<proteinExistence type="predicted"/>
<dbReference type="InterPro" id="IPR046341">
    <property type="entry name" value="SET_dom_sf"/>
</dbReference>
<organism evidence="2 3">
    <name type="scientific">Mycena pura</name>
    <dbReference type="NCBI Taxonomy" id="153505"/>
    <lineage>
        <taxon>Eukaryota</taxon>
        <taxon>Fungi</taxon>
        <taxon>Dikarya</taxon>
        <taxon>Basidiomycota</taxon>
        <taxon>Agaricomycotina</taxon>
        <taxon>Agaricomycetes</taxon>
        <taxon>Agaricomycetidae</taxon>
        <taxon>Agaricales</taxon>
        <taxon>Marasmiineae</taxon>
        <taxon>Mycenaceae</taxon>
        <taxon>Mycena</taxon>
    </lineage>
</organism>
<accession>A0AAD6YI04</accession>
<evidence type="ECO:0000313" key="3">
    <source>
        <dbReference type="Proteomes" id="UP001219525"/>
    </source>
</evidence>
<dbReference type="SUPFAM" id="SSF82199">
    <property type="entry name" value="SET domain"/>
    <property type="match status" value="1"/>
</dbReference>
<gene>
    <name evidence="2" type="ORF">GGX14DRAFT_429463</name>
</gene>
<dbReference type="InterPro" id="IPR053185">
    <property type="entry name" value="SET_domain_protein"/>
</dbReference>
<dbReference type="PROSITE" id="PS50280">
    <property type="entry name" value="SET"/>
    <property type="match status" value="1"/>
</dbReference>
<evidence type="ECO:0000259" key="1">
    <source>
        <dbReference type="PROSITE" id="PS50280"/>
    </source>
</evidence>
<dbReference type="CDD" id="cd20071">
    <property type="entry name" value="SET_SMYD"/>
    <property type="match status" value="1"/>
</dbReference>
<keyword evidence="3" id="KW-1185">Reference proteome</keyword>
<sequence length="478" mass="53599">MKRGFLNGSKAKARPLGPALAAATVLPSLVIAPGTKAEKFPIGKRNVGEYHVPEGYSQPMRYVERDARAGSVPNAMTYTTLPVGAREDEPVTECFFYPGSKEVVMNLPGFPKPLVHPATPAFRLSSTPGKGLGLFSARALKQGDHILAERPLFVTVRGIPVSYPPSFTREQYHQHAMNEFERCLEFSVKQRMRSEDREAFMALKNSHKEDGSGPIVGIVRTNGMRLPGLRPDVDEDSEFQYTAICKDISRLNHSCSPNTQPRFDMLSFSYNLFAVRDIAKGEELTFQYTDITCSAAKRNEALKPYDFVCTCSACKDPVASDARRMKIDKFGAPSVYMWLFDHRRPDDWILMECRERLASIVREGLEAVGEYSRTLTSAMEACIALGDAQGASEWAAKLMKVKWDESKEREALDAKLELEALLDPASLAYPAHAMWRKRVDSPYKDTRRTDPMRMMKMMQEVGALANRDGVARPWGMLF</sequence>
<dbReference type="Gene3D" id="2.170.270.10">
    <property type="entry name" value="SET domain"/>
    <property type="match status" value="1"/>
</dbReference>
<protein>
    <recommendedName>
        <fullName evidence="1">SET domain-containing protein</fullName>
    </recommendedName>
</protein>
<reference evidence="2" key="1">
    <citation type="submission" date="2023-03" db="EMBL/GenBank/DDBJ databases">
        <title>Massive genome expansion in bonnet fungi (Mycena s.s.) driven by repeated elements and novel gene families across ecological guilds.</title>
        <authorList>
            <consortium name="Lawrence Berkeley National Laboratory"/>
            <person name="Harder C.B."/>
            <person name="Miyauchi S."/>
            <person name="Viragh M."/>
            <person name="Kuo A."/>
            <person name="Thoen E."/>
            <person name="Andreopoulos B."/>
            <person name="Lu D."/>
            <person name="Skrede I."/>
            <person name="Drula E."/>
            <person name="Henrissat B."/>
            <person name="Morin E."/>
            <person name="Kohler A."/>
            <person name="Barry K."/>
            <person name="LaButti K."/>
            <person name="Morin E."/>
            <person name="Salamov A."/>
            <person name="Lipzen A."/>
            <person name="Mereny Z."/>
            <person name="Hegedus B."/>
            <person name="Baldrian P."/>
            <person name="Stursova M."/>
            <person name="Weitz H."/>
            <person name="Taylor A."/>
            <person name="Grigoriev I.V."/>
            <person name="Nagy L.G."/>
            <person name="Martin F."/>
            <person name="Kauserud H."/>
        </authorList>
    </citation>
    <scope>NUCLEOTIDE SEQUENCE</scope>
    <source>
        <strain evidence="2">9144</strain>
    </source>
</reference>
<dbReference type="SMART" id="SM00317">
    <property type="entry name" value="SET"/>
    <property type="match status" value="1"/>
</dbReference>
<dbReference type="InterPro" id="IPR001214">
    <property type="entry name" value="SET_dom"/>
</dbReference>
<name>A0AAD6YI04_9AGAR</name>
<dbReference type="PANTHER" id="PTHR47332:SF4">
    <property type="entry name" value="SET DOMAIN-CONTAINING PROTEIN 5"/>
    <property type="match status" value="1"/>
</dbReference>
<comment type="caution">
    <text evidence="2">The sequence shown here is derived from an EMBL/GenBank/DDBJ whole genome shotgun (WGS) entry which is preliminary data.</text>
</comment>
<dbReference type="Proteomes" id="UP001219525">
    <property type="component" value="Unassembled WGS sequence"/>
</dbReference>
<dbReference type="Pfam" id="PF00856">
    <property type="entry name" value="SET"/>
    <property type="match status" value="1"/>
</dbReference>
<dbReference type="AlphaFoldDB" id="A0AAD6YI04"/>
<feature type="domain" description="SET" evidence="1">
    <location>
        <begin position="120"/>
        <end position="289"/>
    </location>
</feature>